<reference evidence="2" key="1">
    <citation type="journal article" date="2014" name="Proc. Natl. Acad. Sci. U.S.A.">
        <title>Extensive sampling of basidiomycete genomes demonstrates inadequacy of the white-rot/brown-rot paradigm for wood decay fungi.</title>
        <authorList>
            <person name="Riley R."/>
            <person name="Salamov A.A."/>
            <person name="Brown D.W."/>
            <person name="Nagy L.G."/>
            <person name="Floudas D."/>
            <person name="Held B.W."/>
            <person name="Levasseur A."/>
            <person name="Lombard V."/>
            <person name="Morin E."/>
            <person name="Otillar R."/>
            <person name="Lindquist E.A."/>
            <person name="Sun H."/>
            <person name="LaButti K.M."/>
            <person name="Schmutz J."/>
            <person name="Jabbour D."/>
            <person name="Luo H."/>
            <person name="Baker S.E."/>
            <person name="Pisabarro A.G."/>
            <person name="Walton J.D."/>
            <person name="Blanchette R.A."/>
            <person name="Henrissat B."/>
            <person name="Martin F."/>
            <person name="Cullen D."/>
            <person name="Hibbett D.S."/>
            <person name="Grigoriev I.V."/>
        </authorList>
    </citation>
    <scope>NUCLEOTIDE SEQUENCE [LARGE SCALE GENOMIC DNA]</scope>
    <source>
        <strain evidence="2">MUCL 33604</strain>
    </source>
</reference>
<sequence length="201" mass="22008">MSTLVCKDSATALQCFPAEIWKAIFAFACLDDGTTGCSLALVSTYIAEVSREVRYQSVSINGYSQLLDLISTLEQVPPVARRVRHLFVGEKFDPTCAIRATFPAVMCSRTRIELSCPSVKLSAEFHNTVAHLLSLVSSTLETLTLIILPCDPTPFSISPLPSLTELSIYGGWTERPIFTNACKLTQTATLFPSLLRLHFSG</sequence>
<proteinExistence type="predicted"/>
<name>A0A067QN65_9AGAM</name>
<dbReference type="EMBL" id="KL197709">
    <property type="protein sequence ID" value="KDQ64076.1"/>
    <property type="molecule type" value="Genomic_DNA"/>
</dbReference>
<dbReference type="HOGENOM" id="CLU_1363264_0_0_1"/>
<dbReference type="InParanoid" id="A0A067QN65"/>
<protein>
    <recommendedName>
        <fullName evidence="3">F-box domain-containing protein</fullName>
    </recommendedName>
</protein>
<keyword evidence="2" id="KW-1185">Reference proteome</keyword>
<dbReference type="OrthoDB" id="2748701at2759"/>
<evidence type="ECO:0000313" key="2">
    <source>
        <dbReference type="Proteomes" id="UP000027265"/>
    </source>
</evidence>
<dbReference type="AlphaFoldDB" id="A0A067QN65"/>
<dbReference type="Proteomes" id="UP000027265">
    <property type="component" value="Unassembled WGS sequence"/>
</dbReference>
<accession>A0A067QN65</accession>
<evidence type="ECO:0000313" key="1">
    <source>
        <dbReference type="EMBL" id="KDQ64076.1"/>
    </source>
</evidence>
<dbReference type="STRING" id="933084.A0A067QN65"/>
<gene>
    <name evidence="1" type="ORF">JAAARDRAFT_166035</name>
</gene>
<organism evidence="1 2">
    <name type="scientific">Jaapia argillacea MUCL 33604</name>
    <dbReference type="NCBI Taxonomy" id="933084"/>
    <lineage>
        <taxon>Eukaryota</taxon>
        <taxon>Fungi</taxon>
        <taxon>Dikarya</taxon>
        <taxon>Basidiomycota</taxon>
        <taxon>Agaricomycotina</taxon>
        <taxon>Agaricomycetes</taxon>
        <taxon>Agaricomycetidae</taxon>
        <taxon>Jaapiales</taxon>
        <taxon>Jaapiaceae</taxon>
        <taxon>Jaapia</taxon>
    </lineage>
</organism>
<evidence type="ECO:0008006" key="3">
    <source>
        <dbReference type="Google" id="ProtNLM"/>
    </source>
</evidence>
<feature type="non-terminal residue" evidence="1">
    <location>
        <position position="201"/>
    </location>
</feature>